<evidence type="ECO:0000313" key="2">
    <source>
        <dbReference type="Proteomes" id="UP000054771"/>
    </source>
</evidence>
<name>A0A0U5GGN7_ASPCI</name>
<sequence>MLVSLDTNPSINAYDNSEICLKMVDKSEINDVLMDNISNRIYYELDPAGDVTLLVVNVPQDLPPNLNELKLDVLAGRWPPANTSDSSQGSEQNPLYIRASSKHLALACGYFHRMFGSGFSEGMELQSKGFVELKINHPNGLAFLLLMLIVHCQPRLVSRKLSKQTLTDVAVLVDYYQCHAAVDVFADMWIKAIEKEKVYELKGGESLKWVMISWVFRYEPKFKEATKEVVGRWKNTINARGLPIPTVVLDMMNTQRTSFLQAFINSLHQLHTQVYRGCLLGARSNTNKNELCTYVVLGAYTKAMMDKNVLMPKTQAPFEGIQVSRLIKDLRKSMASPRIDDKGTHDKCGLFARGTAMLRLHRLPEGFDFAAVRI</sequence>
<proteinExistence type="predicted"/>
<gene>
    <name evidence="1" type="ORF">ASPCAL13972</name>
</gene>
<dbReference type="Gene3D" id="3.30.710.10">
    <property type="entry name" value="Potassium Channel Kv1.1, Chain A"/>
    <property type="match status" value="1"/>
</dbReference>
<dbReference type="STRING" id="454130.A0A0U5GGN7"/>
<dbReference type="OrthoDB" id="5275938at2759"/>
<evidence type="ECO:0008006" key="3">
    <source>
        <dbReference type="Google" id="ProtNLM"/>
    </source>
</evidence>
<organism evidence="1 2">
    <name type="scientific">Aspergillus calidoustus</name>
    <dbReference type="NCBI Taxonomy" id="454130"/>
    <lineage>
        <taxon>Eukaryota</taxon>
        <taxon>Fungi</taxon>
        <taxon>Dikarya</taxon>
        <taxon>Ascomycota</taxon>
        <taxon>Pezizomycotina</taxon>
        <taxon>Eurotiomycetes</taxon>
        <taxon>Eurotiomycetidae</taxon>
        <taxon>Eurotiales</taxon>
        <taxon>Aspergillaceae</taxon>
        <taxon>Aspergillus</taxon>
        <taxon>Aspergillus subgen. Nidulantes</taxon>
    </lineage>
</organism>
<accession>A0A0U5GGN7</accession>
<dbReference type="AlphaFoldDB" id="A0A0U5GGN7"/>
<keyword evidence="2" id="KW-1185">Reference proteome</keyword>
<dbReference type="InterPro" id="IPR011333">
    <property type="entry name" value="SKP1/BTB/POZ_sf"/>
</dbReference>
<protein>
    <recommendedName>
        <fullName evidence="3">BTB domain-containing protein</fullName>
    </recommendedName>
</protein>
<dbReference type="Proteomes" id="UP000054771">
    <property type="component" value="Unassembled WGS sequence"/>
</dbReference>
<dbReference type="OMA" id="KTHIFQM"/>
<reference evidence="2" key="1">
    <citation type="journal article" date="2016" name="Genome Announc.">
        <title>Draft genome sequences of fungus Aspergillus calidoustus.</title>
        <authorList>
            <person name="Horn F."/>
            <person name="Linde J."/>
            <person name="Mattern D.J."/>
            <person name="Walther G."/>
            <person name="Guthke R."/>
            <person name="Scherlach K."/>
            <person name="Martin K."/>
            <person name="Brakhage A.A."/>
            <person name="Petzke L."/>
            <person name="Valiante V."/>
        </authorList>
    </citation>
    <scope>NUCLEOTIDE SEQUENCE [LARGE SCALE GENOMIC DNA]</scope>
    <source>
        <strain evidence="2">SF006504</strain>
    </source>
</reference>
<evidence type="ECO:0000313" key="1">
    <source>
        <dbReference type="EMBL" id="CEL10864.1"/>
    </source>
</evidence>
<dbReference type="EMBL" id="CDMC01000021">
    <property type="protein sequence ID" value="CEL10864.1"/>
    <property type="molecule type" value="Genomic_DNA"/>
</dbReference>